<reference evidence="10" key="1">
    <citation type="journal article" date="2021" name="PeerJ">
        <title>Extensive microbial diversity within the chicken gut microbiome revealed by metagenomics and culture.</title>
        <authorList>
            <person name="Gilroy R."/>
            <person name="Ravi A."/>
            <person name="Getino M."/>
            <person name="Pursley I."/>
            <person name="Horton D.L."/>
            <person name="Alikhan N.F."/>
            <person name="Baker D."/>
            <person name="Gharbi K."/>
            <person name="Hall N."/>
            <person name="Watson M."/>
            <person name="Adriaenssens E.M."/>
            <person name="Foster-Nyarko E."/>
            <person name="Jarju S."/>
            <person name="Secka A."/>
            <person name="Antonio M."/>
            <person name="Oren A."/>
            <person name="Chaudhuri R.R."/>
            <person name="La Ragione R."/>
            <person name="Hildebrand F."/>
            <person name="Pallen M.J."/>
        </authorList>
    </citation>
    <scope>NUCLEOTIDE SEQUENCE</scope>
    <source>
        <strain evidence="10">USAMLcec4-12693</strain>
    </source>
</reference>
<evidence type="ECO:0000313" key="10">
    <source>
        <dbReference type="EMBL" id="HJH50385.1"/>
    </source>
</evidence>
<sequence length="168" mass="17617">MEFENLIKLINAVSDSSLTGLKYEENGVKIQLTKKEGKVKVVSAPSMPQMFALGSFPAAGSALAGEIPGGVETAGAETPEQITADPSAEKEGNIVTSPLVGTFYAAPSEDAAPFVSVGDAVKKGQTLAIVEAMKLMNEIESDFDGKVAEILVENGQPVEYGQPLFRIV</sequence>
<gene>
    <name evidence="10" type="primary">accB</name>
    <name evidence="10" type="ORF">K8V39_08985</name>
</gene>
<evidence type="ECO:0000256" key="3">
    <source>
        <dbReference type="ARBA" id="ARBA00022516"/>
    </source>
</evidence>
<name>A0A9D3AJH7_9FIRM</name>
<keyword evidence="7 8" id="KW-0092">Biotin</keyword>
<dbReference type="InterPro" id="IPR001882">
    <property type="entry name" value="Biotin_BS"/>
</dbReference>
<dbReference type="FunFam" id="2.40.50.100:FF:000003">
    <property type="entry name" value="Acetyl-CoA carboxylase biotin carboxyl carrier protein"/>
    <property type="match status" value="1"/>
</dbReference>
<dbReference type="InterPro" id="IPR000089">
    <property type="entry name" value="Biotin_lipoyl"/>
</dbReference>
<keyword evidence="5 8" id="KW-0443">Lipid metabolism</keyword>
<dbReference type="Pfam" id="PF00364">
    <property type="entry name" value="Biotin_lipoyl"/>
    <property type="match status" value="1"/>
</dbReference>
<feature type="domain" description="Lipoyl-binding" evidence="9">
    <location>
        <begin position="92"/>
        <end position="168"/>
    </location>
</feature>
<keyword evidence="6 8" id="KW-0275">Fatty acid biosynthesis</keyword>
<dbReference type="EMBL" id="DYXE01000078">
    <property type="protein sequence ID" value="HJH50385.1"/>
    <property type="molecule type" value="Genomic_DNA"/>
</dbReference>
<keyword evidence="4 8" id="KW-0276">Fatty acid metabolism</keyword>
<dbReference type="GO" id="GO:0009317">
    <property type="term" value="C:acetyl-CoA carboxylase complex"/>
    <property type="evidence" value="ECO:0007669"/>
    <property type="project" value="InterPro"/>
</dbReference>
<dbReference type="AlphaFoldDB" id="A0A9D3AJH7"/>
<dbReference type="CDD" id="cd06850">
    <property type="entry name" value="biotinyl_domain"/>
    <property type="match status" value="1"/>
</dbReference>
<dbReference type="Gene3D" id="2.40.50.100">
    <property type="match status" value="1"/>
</dbReference>
<dbReference type="InterPro" id="IPR001249">
    <property type="entry name" value="AcCoA_biotinCC"/>
</dbReference>
<dbReference type="PRINTS" id="PR01071">
    <property type="entry name" value="ACOABIOTINCC"/>
</dbReference>
<dbReference type="PANTHER" id="PTHR45266:SF3">
    <property type="entry name" value="OXALOACETATE DECARBOXYLASE ALPHA CHAIN"/>
    <property type="match status" value="1"/>
</dbReference>
<evidence type="ECO:0000256" key="8">
    <source>
        <dbReference type="RuleBase" id="RU364072"/>
    </source>
</evidence>
<organism evidence="10 11">
    <name type="scientific">Merdimonas faecis</name>
    <dbReference type="NCBI Taxonomy" id="1653435"/>
    <lineage>
        <taxon>Bacteria</taxon>
        <taxon>Bacillati</taxon>
        <taxon>Bacillota</taxon>
        <taxon>Clostridia</taxon>
        <taxon>Lachnospirales</taxon>
        <taxon>Lachnospiraceae</taxon>
        <taxon>Merdimonas</taxon>
    </lineage>
</organism>
<evidence type="ECO:0000256" key="1">
    <source>
        <dbReference type="ARBA" id="ARBA00005194"/>
    </source>
</evidence>
<proteinExistence type="predicted"/>
<evidence type="ECO:0000256" key="7">
    <source>
        <dbReference type="ARBA" id="ARBA00023267"/>
    </source>
</evidence>
<dbReference type="PROSITE" id="PS50968">
    <property type="entry name" value="BIOTINYL_LIPOYL"/>
    <property type="match status" value="1"/>
</dbReference>
<dbReference type="RefSeq" id="WP_277272322.1">
    <property type="nucleotide sequence ID" value="NZ_DYXE01000078.1"/>
</dbReference>
<comment type="pathway">
    <text evidence="1 8">Lipid metabolism; fatty acid biosynthesis.</text>
</comment>
<dbReference type="SUPFAM" id="SSF51230">
    <property type="entry name" value="Single hybrid motif"/>
    <property type="match status" value="1"/>
</dbReference>
<comment type="caution">
    <text evidence="10">The sequence shown here is derived from an EMBL/GenBank/DDBJ whole genome shotgun (WGS) entry which is preliminary data.</text>
</comment>
<evidence type="ECO:0000256" key="4">
    <source>
        <dbReference type="ARBA" id="ARBA00022832"/>
    </source>
</evidence>
<comment type="function">
    <text evidence="8">This protein is a component of the acetyl coenzyme A carboxylase complex; first, biotin carboxylase catalyzes the carboxylation of the carrier protein and then the transcarboxylase transfers the carboxyl group to form malonyl-CoA.</text>
</comment>
<dbReference type="PANTHER" id="PTHR45266">
    <property type="entry name" value="OXALOACETATE DECARBOXYLASE ALPHA CHAIN"/>
    <property type="match status" value="1"/>
</dbReference>
<evidence type="ECO:0000256" key="6">
    <source>
        <dbReference type="ARBA" id="ARBA00023160"/>
    </source>
</evidence>
<dbReference type="InterPro" id="IPR050709">
    <property type="entry name" value="Biotin_Carboxyl_Carrier/Decarb"/>
</dbReference>
<protein>
    <recommendedName>
        <fullName evidence="2 8">Biotin carboxyl carrier protein of acetyl-CoA carboxylase</fullName>
    </recommendedName>
</protein>
<accession>A0A9D3AJH7</accession>
<evidence type="ECO:0000256" key="5">
    <source>
        <dbReference type="ARBA" id="ARBA00023098"/>
    </source>
</evidence>
<reference evidence="10" key="2">
    <citation type="submission" date="2021-09" db="EMBL/GenBank/DDBJ databases">
        <authorList>
            <person name="Gilroy R."/>
        </authorList>
    </citation>
    <scope>NUCLEOTIDE SEQUENCE</scope>
    <source>
        <strain evidence="10">USAMLcec4-12693</strain>
    </source>
</reference>
<dbReference type="GO" id="GO:0006633">
    <property type="term" value="P:fatty acid biosynthetic process"/>
    <property type="evidence" value="ECO:0007669"/>
    <property type="project" value="UniProtKB-KW"/>
</dbReference>
<dbReference type="Proteomes" id="UP000813420">
    <property type="component" value="Unassembled WGS sequence"/>
</dbReference>
<dbReference type="NCBIfam" id="TIGR00531">
    <property type="entry name" value="BCCP"/>
    <property type="match status" value="1"/>
</dbReference>
<dbReference type="GO" id="GO:0003989">
    <property type="term" value="F:acetyl-CoA carboxylase activity"/>
    <property type="evidence" value="ECO:0007669"/>
    <property type="project" value="InterPro"/>
</dbReference>
<dbReference type="InterPro" id="IPR011053">
    <property type="entry name" value="Single_hybrid_motif"/>
</dbReference>
<dbReference type="PROSITE" id="PS00188">
    <property type="entry name" value="BIOTIN"/>
    <property type="match status" value="1"/>
</dbReference>
<keyword evidence="10" id="KW-0436">Ligase</keyword>
<evidence type="ECO:0000259" key="9">
    <source>
        <dbReference type="PROSITE" id="PS50968"/>
    </source>
</evidence>
<evidence type="ECO:0000313" key="11">
    <source>
        <dbReference type="Proteomes" id="UP000813420"/>
    </source>
</evidence>
<keyword evidence="3 8" id="KW-0444">Lipid biosynthesis</keyword>
<evidence type="ECO:0000256" key="2">
    <source>
        <dbReference type="ARBA" id="ARBA00017562"/>
    </source>
</evidence>